<dbReference type="Gene3D" id="3.30.565.10">
    <property type="entry name" value="Histidine kinase-like ATPase, C-terminal domain"/>
    <property type="match status" value="1"/>
</dbReference>
<comment type="caution">
    <text evidence="5">The sequence shown here is derived from an EMBL/GenBank/DDBJ whole genome shotgun (WGS) entry which is preliminary data.</text>
</comment>
<feature type="domain" description="Histidine kinase" evidence="4">
    <location>
        <begin position="178"/>
        <end position="395"/>
    </location>
</feature>
<dbReference type="SUPFAM" id="SSF55781">
    <property type="entry name" value="GAF domain-like"/>
    <property type="match status" value="1"/>
</dbReference>
<dbReference type="InterPro" id="IPR003018">
    <property type="entry name" value="GAF"/>
</dbReference>
<protein>
    <recommendedName>
        <fullName evidence="2">histidine kinase</fullName>
        <ecNumber evidence="2">2.7.13.3</ecNumber>
    </recommendedName>
</protein>
<accession>A0ABW5TQU0</accession>
<keyword evidence="5" id="KW-0808">Transferase</keyword>
<evidence type="ECO:0000313" key="6">
    <source>
        <dbReference type="Proteomes" id="UP001597546"/>
    </source>
</evidence>
<dbReference type="SUPFAM" id="SSF55874">
    <property type="entry name" value="ATPase domain of HSP90 chaperone/DNA topoisomerase II/histidine kinase"/>
    <property type="match status" value="1"/>
</dbReference>
<keyword evidence="3" id="KW-0597">Phosphoprotein</keyword>
<gene>
    <name evidence="5" type="ORF">ACFSSE_07065</name>
</gene>
<proteinExistence type="predicted"/>
<dbReference type="RefSeq" id="WP_379043046.1">
    <property type="nucleotide sequence ID" value="NZ_JBHSKW010000027.1"/>
</dbReference>
<name>A0ABW5TQU0_9SPHI</name>
<dbReference type="InterPro" id="IPR036097">
    <property type="entry name" value="HisK_dim/P_sf"/>
</dbReference>
<evidence type="ECO:0000256" key="3">
    <source>
        <dbReference type="ARBA" id="ARBA00022553"/>
    </source>
</evidence>
<dbReference type="InterPro" id="IPR003594">
    <property type="entry name" value="HATPase_dom"/>
</dbReference>
<dbReference type="Proteomes" id="UP001597546">
    <property type="component" value="Unassembled WGS sequence"/>
</dbReference>
<evidence type="ECO:0000259" key="4">
    <source>
        <dbReference type="PROSITE" id="PS50109"/>
    </source>
</evidence>
<keyword evidence="6" id="KW-1185">Reference proteome</keyword>
<dbReference type="PRINTS" id="PR00344">
    <property type="entry name" value="BCTRLSENSOR"/>
</dbReference>
<keyword evidence="5" id="KW-0418">Kinase</keyword>
<evidence type="ECO:0000313" key="5">
    <source>
        <dbReference type="EMBL" id="MFD2731461.1"/>
    </source>
</evidence>
<dbReference type="PROSITE" id="PS50109">
    <property type="entry name" value="HIS_KIN"/>
    <property type="match status" value="1"/>
</dbReference>
<dbReference type="Gene3D" id="1.10.287.130">
    <property type="match status" value="1"/>
</dbReference>
<dbReference type="InterPro" id="IPR029016">
    <property type="entry name" value="GAF-like_dom_sf"/>
</dbReference>
<dbReference type="PANTHER" id="PTHR43102">
    <property type="entry name" value="SLR1143 PROTEIN"/>
    <property type="match status" value="1"/>
</dbReference>
<dbReference type="SMART" id="SM00065">
    <property type="entry name" value="GAF"/>
    <property type="match status" value="1"/>
</dbReference>
<dbReference type="InterPro" id="IPR003661">
    <property type="entry name" value="HisK_dim/P_dom"/>
</dbReference>
<dbReference type="EC" id="2.7.13.3" evidence="2"/>
<dbReference type="CDD" id="cd00082">
    <property type="entry name" value="HisKA"/>
    <property type="match status" value="1"/>
</dbReference>
<dbReference type="SUPFAM" id="SSF47384">
    <property type="entry name" value="Homodimeric domain of signal transducing histidine kinase"/>
    <property type="match status" value="1"/>
</dbReference>
<dbReference type="EMBL" id="JBHULV010000022">
    <property type="protein sequence ID" value="MFD2731461.1"/>
    <property type="molecule type" value="Genomic_DNA"/>
</dbReference>
<comment type="catalytic activity">
    <reaction evidence="1">
        <text>ATP + protein L-histidine = ADP + protein N-phospho-L-histidine.</text>
        <dbReference type="EC" id="2.7.13.3"/>
    </reaction>
</comment>
<dbReference type="Gene3D" id="3.30.450.40">
    <property type="match status" value="1"/>
</dbReference>
<dbReference type="SMART" id="SM00387">
    <property type="entry name" value="HATPase_c"/>
    <property type="match status" value="1"/>
</dbReference>
<dbReference type="InterPro" id="IPR005467">
    <property type="entry name" value="His_kinase_dom"/>
</dbReference>
<dbReference type="GO" id="GO:0016301">
    <property type="term" value="F:kinase activity"/>
    <property type="evidence" value="ECO:0007669"/>
    <property type="project" value="UniProtKB-KW"/>
</dbReference>
<evidence type="ECO:0000256" key="1">
    <source>
        <dbReference type="ARBA" id="ARBA00000085"/>
    </source>
</evidence>
<dbReference type="InterPro" id="IPR036890">
    <property type="entry name" value="HATPase_C_sf"/>
</dbReference>
<dbReference type="Pfam" id="PF02518">
    <property type="entry name" value="HATPase_c"/>
    <property type="match status" value="1"/>
</dbReference>
<dbReference type="PANTHER" id="PTHR43102:SF2">
    <property type="entry name" value="GAF DOMAIN-CONTAINING PROTEIN"/>
    <property type="match status" value="1"/>
</dbReference>
<reference evidence="6" key="1">
    <citation type="journal article" date="2019" name="Int. J. Syst. Evol. Microbiol.">
        <title>The Global Catalogue of Microorganisms (GCM) 10K type strain sequencing project: providing services to taxonomists for standard genome sequencing and annotation.</title>
        <authorList>
            <consortium name="The Broad Institute Genomics Platform"/>
            <consortium name="The Broad Institute Genome Sequencing Center for Infectious Disease"/>
            <person name="Wu L."/>
            <person name="Ma J."/>
        </authorList>
    </citation>
    <scope>NUCLEOTIDE SEQUENCE [LARGE SCALE GENOMIC DNA]</scope>
    <source>
        <strain evidence="6">KCTC 42456</strain>
    </source>
</reference>
<dbReference type="InterPro" id="IPR004358">
    <property type="entry name" value="Sig_transdc_His_kin-like_C"/>
</dbReference>
<evidence type="ECO:0000256" key="2">
    <source>
        <dbReference type="ARBA" id="ARBA00012438"/>
    </source>
</evidence>
<sequence length="395" mass="44243">MIKYTNNELDRLLNLSEFDLDYSNLEDSLKDLTKLAAKIAGTEISLINIVDSLTQWTISSHGIDLKQMEREDSVCQYTILDNVPFEINDLSLDDRFKEKFYVKDTLNLRYYFGIPLTTDKGHNIGALCVLDDFAKAINPEKIELLKIIADEIVNKLKAIKVIENLKNKIQENTETHKRVAHDIRGPIGGIISLAQVISMQGEENNLEEVLMFINLIQKSGNTLLELADEILSVEQFNKIKSDEFNLLMLKEKLETLYAPQVYNKCINFEININKEIAEVPFFKNKLLQIIGNLISNSIKFTPLNGTIKVDLNLAEEDNHKHLKIKVSDTGVGMNDAAIAEILDGTAVSTDGTSGEIGYGFGLALVKHLIASLKGTLNINSTLNEGTVFEISIPQK</sequence>
<organism evidence="5 6">
    <name type="scientific">Pedobacter alpinus</name>
    <dbReference type="NCBI Taxonomy" id="1590643"/>
    <lineage>
        <taxon>Bacteria</taxon>
        <taxon>Pseudomonadati</taxon>
        <taxon>Bacteroidota</taxon>
        <taxon>Sphingobacteriia</taxon>
        <taxon>Sphingobacteriales</taxon>
        <taxon>Sphingobacteriaceae</taxon>
        <taxon>Pedobacter</taxon>
    </lineage>
</organism>